<keyword evidence="4" id="KW-1185">Reference proteome</keyword>
<dbReference type="SUPFAM" id="SSF46894">
    <property type="entry name" value="C-terminal effector domain of the bipartite response regulators"/>
    <property type="match status" value="1"/>
</dbReference>
<dbReference type="Proteomes" id="UP001177592">
    <property type="component" value="Plasmid paNv_CAN14"/>
</dbReference>
<protein>
    <submittedName>
        <fullName evidence="3">LuxR C-terminal-related transcriptional regulator</fullName>
    </submittedName>
</protein>
<proteinExistence type="predicted"/>
<reference evidence="3" key="1">
    <citation type="submission" date="2023-04" db="EMBL/GenBank/DDBJ databases">
        <title>Genome dynamics across the evolutionary transition to endosymbiosis.</title>
        <authorList>
            <person name="Siozios S."/>
            <person name="Nadal-Jimenez P."/>
            <person name="Azagi T."/>
            <person name="Sprong H."/>
            <person name="Frost C.L."/>
            <person name="Parratt S.R."/>
            <person name="Taylor G."/>
            <person name="Brettell L."/>
            <person name="Lew K.C."/>
            <person name="Croft L."/>
            <person name="King K.C."/>
            <person name="Brockhurst M.A."/>
            <person name="Hypsa V."/>
            <person name="Novakova E."/>
            <person name="Darby A.C."/>
            <person name="Hurst G.D.D."/>
        </authorList>
    </citation>
    <scope>NUCLEOTIDE SEQUENCE</scope>
    <source>
        <strain evidence="3">ANv_CAN</strain>
        <plasmid evidence="3">paNv_CAN14</plasmid>
    </source>
</reference>
<dbReference type="RefSeq" id="WP_280632688.1">
    <property type="nucleotide sequence ID" value="NZ_CP123537.1"/>
</dbReference>
<evidence type="ECO:0000256" key="1">
    <source>
        <dbReference type="ARBA" id="ARBA00023125"/>
    </source>
</evidence>
<organism evidence="3 4">
    <name type="scientific">Arsenophonus nasoniae</name>
    <name type="common">son-killer infecting Nasonia vitripennis</name>
    <dbReference type="NCBI Taxonomy" id="638"/>
    <lineage>
        <taxon>Bacteria</taxon>
        <taxon>Pseudomonadati</taxon>
        <taxon>Pseudomonadota</taxon>
        <taxon>Gammaproteobacteria</taxon>
        <taxon>Enterobacterales</taxon>
        <taxon>Morganellaceae</taxon>
        <taxon>Arsenophonus</taxon>
    </lineage>
</organism>
<dbReference type="InterPro" id="IPR000792">
    <property type="entry name" value="Tscrpt_reg_LuxR_C"/>
</dbReference>
<dbReference type="InterPro" id="IPR035965">
    <property type="entry name" value="PAS-like_dom_sf"/>
</dbReference>
<feature type="domain" description="HTH luxR-type" evidence="2">
    <location>
        <begin position="169"/>
        <end position="196"/>
    </location>
</feature>
<geneLocation type="plasmid" evidence="3 4">
    <name>paNv_CAN14</name>
</geneLocation>
<dbReference type="SUPFAM" id="SSF55785">
    <property type="entry name" value="PYP-like sensor domain (PAS domain)"/>
    <property type="match status" value="1"/>
</dbReference>
<dbReference type="PROSITE" id="PS00622">
    <property type="entry name" value="HTH_LUXR_1"/>
    <property type="match status" value="1"/>
</dbReference>
<dbReference type="Pfam" id="PF08448">
    <property type="entry name" value="PAS_4"/>
    <property type="match status" value="1"/>
</dbReference>
<dbReference type="PRINTS" id="PR00038">
    <property type="entry name" value="HTHLUXR"/>
</dbReference>
<accession>A0ABY8NXQ2</accession>
<evidence type="ECO:0000313" key="3">
    <source>
        <dbReference type="EMBL" id="WGM09117.1"/>
    </source>
</evidence>
<gene>
    <name evidence="3" type="ORF">QE258_27795</name>
</gene>
<dbReference type="InterPro" id="IPR036388">
    <property type="entry name" value="WH-like_DNA-bd_sf"/>
</dbReference>
<sequence>MNCNNEQNNVVIPPMLSRMLDLLPEPYCIRTPDSPIIYANLAFAKLASLRSVSDIIDRFDYEIPSCLFENADLCEEWRVQDRKILSERKSQVMLEVHPNAIDYPYICRKIPFYNNDHQCIGAVHSIKYLEIFTPNDFIRGKFPGSLLLNRPNDFFTEKECEIIFFRLQGMSTKEISKIINLSKRTIENRLSAMYLKAGVNHIDDFSAFCEKINLHRYIPKRIISYSKIGFDKDHERSTLRVSGAAVLLRGC</sequence>
<evidence type="ECO:0000313" key="4">
    <source>
        <dbReference type="Proteomes" id="UP001177592"/>
    </source>
</evidence>
<dbReference type="InterPro" id="IPR016032">
    <property type="entry name" value="Sig_transdc_resp-reg_C-effctor"/>
</dbReference>
<dbReference type="SMART" id="SM00421">
    <property type="entry name" value="HTH_LUXR"/>
    <property type="match status" value="1"/>
</dbReference>
<name>A0ABY8NXQ2_9GAMM</name>
<keyword evidence="1" id="KW-0238">DNA-binding</keyword>
<dbReference type="EMBL" id="CP123537">
    <property type="protein sequence ID" value="WGM09117.1"/>
    <property type="molecule type" value="Genomic_DNA"/>
</dbReference>
<keyword evidence="3" id="KW-0614">Plasmid</keyword>
<dbReference type="Pfam" id="PF00196">
    <property type="entry name" value="GerE"/>
    <property type="match status" value="1"/>
</dbReference>
<dbReference type="InterPro" id="IPR013656">
    <property type="entry name" value="PAS_4"/>
</dbReference>
<evidence type="ECO:0000259" key="2">
    <source>
        <dbReference type="PROSITE" id="PS00622"/>
    </source>
</evidence>
<dbReference type="Gene3D" id="1.10.10.10">
    <property type="entry name" value="Winged helix-like DNA-binding domain superfamily/Winged helix DNA-binding domain"/>
    <property type="match status" value="1"/>
</dbReference>